<dbReference type="AlphaFoldDB" id="A0A0R3SFG9"/>
<dbReference type="SUPFAM" id="SSF50978">
    <property type="entry name" value="WD40 repeat-like"/>
    <property type="match status" value="1"/>
</dbReference>
<accession>A0A0R3SFG9</accession>
<evidence type="ECO:0000313" key="3">
    <source>
        <dbReference type="Proteomes" id="UP000274504"/>
    </source>
</evidence>
<name>A0A0R3SFG9_HYMDI</name>
<evidence type="ECO:0000313" key="2">
    <source>
        <dbReference type="EMBL" id="VDL35486.1"/>
    </source>
</evidence>
<reference evidence="2 3" key="2">
    <citation type="submission" date="2018-11" db="EMBL/GenBank/DDBJ databases">
        <authorList>
            <consortium name="Pathogen Informatics"/>
        </authorList>
    </citation>
    <scope>NUCLEOTIDE SEQUENCE [LARGE SCALE GENOMIC DNA]</scope>
</reference>
<reference evidence="4" key="1">
    <citation type="submission" date="2016-04" db="UniProtKB">
        <authorList>
            <consortium name="WormBaseParasite"/>
        </authorList>
    </citation>
    <scope>IDENTIFICATION</scope>
</reference>
<dbReference type="Gene3D" id="2.130.10.10">
    <property type="entry name" value="YVTN repeat-like/Quinoprotein amine dehydrogenase"/>
    <property type="match status" value="1"/>
</dbReference>
<feature type="compositionally biased region" description="Polar residues" evidence="1">
    <location>
        <begin position="282"/>
        <end position="298"/>
    </location>
</feature>
<dbReference type="InterPro" id="IPR036322">
    <property type="entry name" value="WD40_repeat_dom_sf"/>
</dbReference>
<dbReference type="EMBL" id="UYSG01001123">
    <property type="protein sequence ID" value="VDL35486.1"/>
    <property type="molecule type" value="Genomic_DNA"/>
</dbReference>
<evidence type="ECO:0000313" key="4">
    <source>
        <dbReference type="WBParaSite" id="HDID_0000358801-mRNA-1"/>
    </source>
</evidence>
<proteinExistence type="predicted"/>
<feature type="compositionally biased region" description="Acidic residues" evidence="1">
    <location>
        <begin position="232"/>
        <end position="246"/>
    </location>
</feature>
<dbReference type="InterPro" id="IPR015943">
    <property type="entry name" value="WD40/YVTN_repeat-like_dom_sf"/>
</dbReference>
<feature type="region of interest" description="Disordered" evidence="1">
    <location>
        <begin position="225"/>
        <end position="298"/>
    </location>
</feature>
<protein>
    <submittedName>
        <fullName evidence="4">CNH domain-containing protein</fullName>
    </submittedName>
</protein>
<organism evidence="4">
    <name type="scientific">Hymenolepis diminuta</name>
    <name type="common">Rat tapeworm</name>
    <dbReference type="NCBI Taxonomy" id="6216"/>
    <lineage>
        <taxon>Eukaryota</taxon>
        <taxon>Metazoa</taxon>
        <taxon>Spiralia</taxon>
        <taxon>Lophotrochozoa</taxon>
        <taxon>Platyhelminthes</taxon>
        <taxon>Cestoda</taxon>
        <taxon>Eucestoda</taxon>
        <taxon>Cyclophyllidea</taxon>
        <taxon>Hymenolepididae</taxon>
        <taxon>Hymenolepis</taxon>
    </lineage>
</organism>
<dbReference type="Proteomes" id="UP000274504">
    <property type="component" value="Unassembled WGS sequence"/>
</dbReference>
<gene>
    <name evidence="2" type="ORF">HDID_LOCUS3586</name>
</gene>
<dbReference type="WBParaSite" id="HDID_0000358801-mRNA-1">
    <property type="protein sequence ID" value="HDID_0000358801-mRNA-1"/>
    <property type="gene ID" value="HDID_0000358801"/>
</dbReference>
<sequence length="298" mass="33885">MVAAGDKIYIRKGKKFSEVFEYRFKFENCMPVFAEYSGKCSLAYVDPDNNSGILIWTVKKHNLLRIRMQSPIIAIALSPDTSFLVLAVESGCIRVYSYPFRQKQYQEFKPGLPEKVRICYMKIALNGVFLACACNDNKIYILRRDGNKFNEYAYVEWDEAGGKKAKRTRHGCAVFRNTKDDIPDYLFNLGEVSIFTEKNTNVEEGGRELGKKDISVDIKNLSVRNSNKERTEEEGEEGEEEEEEEGEGRKGRYEPYESDSGGSVESVIYRPMGKQAKCLNEGNINKPGSNIASMNAEE</sequence>
<evidence type="ECO:0000256" key="1">
    <source>
        <dbReference type="SAM" id="MobiDB-lite"/>
    </source>
</evidence>